<dbReference type="SUPFAM" id="SSF54909">
    <property type="entry name" value="Dimeric alpha+beta barrel"/>
    <property type="match status" value="1"/>
</dbReference>
<dbReference type="Gene3D" id="3.30.70.1060">
    <property type="entry name" value="Dimeric alpha+beta barrel"/>
    <property type="match status" value="1"/>
</dbReference>
<name>A0A563EG24_9PSEU</name>
<evidence type="ECO:0008006" key="3">
    <source>
        <dbReference type="Google" id="ProtNLM"/>
    </source>
</evidence>
<dbReference type="RefSeq" id="WP_146361259.1">
    <property type="nucleotide sequence ID" value="NZ_VOBR01000068.1"/>
</dbReference>
<protein>
    <recommendedName>
        <fullName evidence="3">Muconolactone isomerase domain-containing protein</fullName>
    </recommendedName>
</protein>
<dbReference type="EMBL" id="VOBR01000068">
    <property type="protein sequence ID" value="TWP43311.1"/>
    <property type="molecule type" value="Genomic_DNA"/>
</dbReference>
<evidence type="ECO:0000313" key="1">
    <source>
        <dbReference type="EMBL" id="TWP43311.1"/>
    </source>
</evidence>
<evidence type="ECO:0000313" key="2">
    <source>
        <dbReference type="Proteomes" id="UP000316639"/>
    </source>
</evidence>
<dbReference type="OrthoDB" id="4774245at2"/>
<keyword evidence="2" id="KW-1185">Reference proteome</keyword>
<dbReference type="AlphaFoldDB" id="A0A563EG24"/>
<accession>A0A563EG24</accession>
<proteinExistence type="predicted"/>
<reference evidence="1 2" key="1">
    <citation type="submission" date="2019-07" db="EMBL/GenBank/DDBJ databases">
        <title>Lentzea xizangensis sp. nov., isolated from Qinghai-Tibetan Plateau Soils.</title>
        <authorList>
            <person name="Huang J."/>
        </authorList>
    </citation>
    <scope>NUCLEOTIDE SEQUENCE [LARGE SCALE GENOMIC DNA]</scope>
    <source>
        <strain evidence="1 2">FXJ1.1311</strain>
    </source>
</reference>
<gene>
    <name evidence="1" type="ORF">FKR81_42665</name>
</gene>
<comment type="caution">
    <text evidence="1">The sequence shown here is derived from an EMBL/GenBank/DDBJ whole genome shotgun (WGS) entry which is preliminary data.</text>
</comment>
<organism evidence="1 2">
    <name type="scientific">Lentzea tibetensis</name>
    <dbReference type="NCBI Taxonomy" id="2591470"/>
    <lineage>
        <taxon>Bacteria</taxon>
        <taxon>Bacillati</taxon>
        <taxon>Actinomycetota</taxon>
        <taxon>Actinomycetes</taxon>
        <taxon>Pseudonocardiales</taxon>
        <taxon>Pseudonocardiaceae</taxon>
        <taxon>Lentzea</taxon>
    </lineage>
</organism>
<sequence>MHFIASGTDVHPERFGPFLADEGAVLEQLRAQGTVKAVFKRVFGGGVVSLVEADSVEQAVEQLARLPLVREGLLRFELTEVAEL</sequence>
<dbReference type="Proteomes" id="UP000316639">
    <property type="component" value="Unassembled WGS sequence"/>
</dbReference>
<dbReference type="InterPro" id="IPR011008">
    <property type="entry name" value="Dimeric_a/b-barrel"/>
</dbReference>